<dbReference type="Proteomes" id="UP000249464">
    <property type="component" value="Unassembled WGS sequence"/>
</dbReference>
<name>A0A2X0LVT0_9BASI</name>
<reference evidence="1 2" key="1">
    <citation type="submission" date="2016-11" db="EMBL/GenBank/DDBJ databases">
        <authorList>
            <person name="Jaros S."/>
            <person name="Januszkiewicz K."/>
            <person name="Wedrychowicz H."/>
        </authorList>
    </citation>
    <scope>NUCLEOTIDE SEQUENCE [LARGE SCALE GENOMIC DNA]</scope>
</reference>
<accession>A0A2X0LVT0</accession>
<organism evidence="1 2">
    <name type="scientific">Microbotryum silenes-dioicae</name>
    <dbReference type="NCBI Taxonomy" id="796604"/>
    <lineage>
        <taxon>Eukaryota</taxon>
        <taxon>Fungi</taxon>
        <taxon>Dikarya</taxon>
        <taxon>Basidiomycota</taxon>
        <taxon>Pucciniomycotina</taxon>
        <taxon>Microbotryomycetes</taxon>
        <taxon>Microbotryales</taxon>
        <taxon>Microbotryaceae</taxon>
        <taxon>Microbotryum</taxon>
    </lineage>
</organism>
<evidence type="ECO:0000313" key="2">
    <source>
        <dbReference type="Proteomes" id="UP000249464"/>
    </source>
</evidence>
<sequence length="61" mass="6557">MSCFQNARDRCWCAQPQTFRAGFSGVSASASAISAPCSAQAPSPVQMTQPQILILDKNEPR</sequence>
<proteinExistence type="predicted"/>
<gene>
    <name evidence="1" type="primary">BQ5605_C013g07199</name>
    <name evidence="1" type="ORF">BQ5605_C013G07199</name>
</gene>
<dbReference type="AlphaFoldDB" id="A0A2X0LVT0"/>
<evidence type="ECO:0000313" key="1">
    <source>
        <dbReference type="EMBL" id="SGY14998.1"/>
    </source>
</evidence>
<protein>
    <submittedName>
        <fullName evidence="1">BQ5605_C013g07199 protein</fullName>
    </submittedName>
</protein>
<keyword evidence="2" id="KW-1185">Reference proteome</keyword>
<dbReference type="EMBL" id="FQNC01000013">
    <property type="protein sequence ID" value="SGY14998.1"/>
    <property type="molecule type" value="Genomic_DNA"/>
</dbReference>